<gene>
    <name evidence="4" type="ORF">MC378_10435</name>
</gene>
<dbReference type="AlphaFoldDB" id="A0A9X1VRR4"/>
<dbReference type="PANTHER" id="PTHR37813:SF1">
    <property type="entry name" value="FELS-2 PROPHAGE PROTEIN"/>
    <property type="match status" value="1"/>
</dbReference>
<comment type="caution">
    <text evidence="4">The sequence shown here is derived from an EMBL/GenBank/DDBJ whole genome shotgun (WGS) entry which is preliminary data.</text>
</comment>
<evidence type="ECO:0000313" key="4">
    <source>
        <dbReference type="EMBL" id="MCI2229585.1"/>
    </source>
</evidence>
<feature type="transmembrane region" description="Helical" evidence="2">
    <location>
        <begin position="505"/>
        <end position="524"/>
    </location>
</feature>
<keyword evidence="2" id="KW-1133">Transmembrane helix</keyword>
<protein>
    <submittedName>
        <fullName evidence="4">Phage tail tape measure protein</fullName>
    </submittedName>
</protein>
<dbReference type="InterPro" id="IPR010090">
    <property type="entry name" value="Phage_tape_meas"/>
</dbReference>
<dbReference type="EMBL" id="JAKQYM010000007">
    <property type="protein sequence ID" value="MCI2229585.1"/>
    <property type="molecule type" value="Genomic_DNA"/>
</dbReference>
<keyword evidence="1" id="KW-1188">Viral release from host cell</keyword>
<evidence type="ECO:0000259" key="3">
    <source>
        <dbReference type="Pfam" id="PF10145"/>
    </source>
</evidence>
<dbReference type="Proteomes" id="UP001139369">
    <property type="component" value="Unassembled WGS sequence"/>
</dbReference>
<sequence length="701" mass="74597">MSSTRTEWILELVDRVTAPLKNVDRFAKLSQRSVAGVDRLLDRINLKSQRLSGNLKRMSIGALAFGALSLGSLQFEQGMARANTMAEVGAKQLALYSNQVRGIAEIVPIAKTQLSEGLYNTISAGVPKDNWITFLRDSSKASIAGNAELGLVVDATSSIIKAYGDQWENATKIQDRFQKTVQLGQIPSLQSLAAALPRVSAVSSDLKVSQEELLAVFATASGVMGKPAEVATQLNAVLSALSKPGAEAIKTATNLGVAFNANSISKAGGLKNYIDLLMPKIQAFSDKTGQTQQEIIGKLFGSQEAIKLVIGLGGNLAESFGQNTEKLNNSVGSVQSAFDIMNATTLSKLQIFRNTFGNMMDGVVMTLAPLFQVLLGVVTKVFSLIAAFTQAHPILSKFIIIGAALIGTTIFIGTAIALVSLRLDAMYLKLIRASLSSNAFTASMGKAALAGMGFLKTLWRISMQLAGQALGYALVGASMLGSFIVGLISATAAQWGLNVALNANPIGLIVIGIVAAVGAIALMIKYWTNIKKVIWSFTKFMWKISPFGWLTDLVDKIFPGFKAGVKVVFDYVKNLVFGFWETIKKVWENIKSFFGFGDDETAEINIKVNKTADGKIIPTTEDINPSSLLLTPTAKSTGGTGTTNGLSGGGSGGGKSITMTLDIKNYFNMAAGNWKESADEIADVVVGKINDRLRDAAIALE</sequence>
<proteinExistence type="predicted"/>
<dbReference type="PANTHER" id="PTHR37813">
    <property type="entry name" value="FELS-2 PROPHAGE PROTEIN"/>
    <property type="match status" value="1"/>
</dbReference>
<feature type="transmembrane region" description="Helical" evidence="2">
    <location>
        <begin position="398"/>
        <end position="419"/>
    </location>
</feature>
<accession>A0A9X1VRR4</accession>
<keyword evidence="2" id="KW-0812">Transmembrane</keyword>
<evidence type="ECO:0000256" key="1">
    <source>
        <dbReference type="ARBA" id="ARBA00022612"/>
    </source>
</evidence>
<organism evidence="4 5">
    <name type="scientific">Polaribacter marinus</name>
    <dbReference type="NCBI Taxonomy" id="2916838"/>
    <lineage>
        <taxon>Bacteria</taxon>
        <taxon>Pseudomonadati</taxon>
        <taxon>Bacteroidota</taxon>
        <taxon>Flavobacteriia</taxon>
        <taxon>Flavobacteriales</taxon>
        <taxon>Flavobacteriaceae</taxon>
    </lineage>
</organism>
<dbReference type="Pfam" id="PF10145">
    <property type="entry name" value="PhageMin_Tail"/>
    <property type="match status" value="1"/>
</dbReference>
<dbReference type="NCBIfam" id="TIGR01760">
    <property type="entry name" value="tape_meas_TP901"/>
    <property type="match status" value="1"/>
</dbReference>
<evidence type="ECO:0000256" key="2">
    <source>
        <dbReference type="SAM" id="Phobius"/>
    </source>
</evidence>
<keyword evidence="5" id="KW-1185">Reference proteome</keyword>
<keyword evidence="2" id="KW-0472">Membrane</keyword>
<feature type="transmembrane region" description="Helical" evidence="2">
    <location>
        <begin position="439"/>
        <end position="459"/>
    </location>
</feature>
<name>A0A9X1VRR4_9FLAO</name>
<feature type="transmembrane region" description="Helical" evidence="2">
    <location>
        <begin position="471"/>
        <end position="493"/>
    </location>
</feature>
<evidence type="ECO:0000313" key="5">
    <source>
        <dbReference type="Proteomes" id="UP001139369"/>
    </source>
</evidence>
<dbReference type="RefSeq" id="WP_242178711.1">
    <property type="nucleotide sequence ID" value="NZ_JAKQYM010000007.1"/>
</dbReference>
<feature type="domain" description="Phage tail tape measure protein" evidence="3">
    <location>
        <begin position="101"/>
        <end position="301"/>
    </location>
</feature>
<reference evidence="4" key="1">
    <citation type="submission" date="2022-02" db="EMBL/GenBank/DDBJ databases">
        <title>Polaribacter sp. MSW13, isolated from seawater.</title>
        <authorList>
            <person name="Kristyanto S."/>
            <person name="Jung J."/>
            <person name="Jeon C.O."/>
        </authorList>
    </citation>
    <scope>NUCLEOTIDE SEQUENCE</scope>
    <source>
        <strain evidence="4">MSW13</strain>
    </source>
</reference>
<feature type="transmembrane region" description="Helical" evidence="2">
    <location>
        <begin position="363"/>
        <end position="386"/>
    </location>
</feature>